<dbReference type="Proteomes" id="UP000010473">
    <property type="component" value="Chromosome"/>
</dbReference>
<dbReference type="KEGG" id="scs:Sta7437_1550"/>
<dbReference type="STRING" id="111780.Sta7437_1550"/>
<evidence type="ECO:0000259" key="1">
    <source>
        <dbReference type="PROSITE" id="PS51733"/>
    </source>
</evidence>
<name>K9XTY3_STAC7</name>
<dbReference type="Pfam" id="PF21948">
    <property type="entry name" value="LplA-B_cat"/>
    <property type="match status" value="1"/>
</dbReference>
<reference evidence="3" key="1">
    <citation type="journal article" date="2013" name="Proc. Natl. Acad. Sci. U.S.A.">
        <title>Improving the coverage of the cyanobacterial phylum using diversity-driven genome sequencing.</title>
        <authorList>
            <person name="Shih P.M."/>
            <person name="Wu D."/>
            <person name="Latifi A."/>
            <person name="Axen S.D."/>
            <person name="Fewer D.P."/>
            <person name="Talla E."/>
            <person name="Calteau A."/>
            <person name="Cai F."/>
            <person name="Tandeau de Marsac N."/>
            <person name="Rippka R."/>
            <person name="Herdman M."/>
            <person name="Sivonen K."/>
            <person name="Coursin T."/>
            <person name="Laurent T."/>
            <person name="Goodwin L."/>
            <person name="Nolan M."/>
            <person name="Davenport K.W."/>
            <person name="Han C.S."/>
            <person name="Rubin E.M."/>
            <person name="Eisen J.A."/>
            <person name="Woyke T."/>
            <person name="Gugger M."/>
            <person name="Kerfeld C.A."/>
        </authorList>
    </citation>
    <scope>NUCLEOTIDE SEQUENCE [LARGE SCALE GENOMIC DNA]</scope>
    <source>
        <strain evidence="3">ATCC 29371 / PCC 7437</strain>
    </source>
</reference>
<dbReference type="AlphaFoldDB" id="K9XTY3"/>
<dbReference type="InterPro" id="IPR045864">
    <property type="entry name" value="aa-tRNA-synth_II/BPL/LPL"/>
</dbReference>
<accession>K9XTY3</accession>
<organism evidence="2 3">
    <name type="scientific">Stanieria cyanosphaera (strain ATCC 29371 / PCC 7437)</name>
    <dbReference type="NCBI Taxonomy" id="111780"/>
    <lineage>
        <taxon>Bacteria</taxon>
        <taxon>Bacillati</taxon>
        <taxon>Cyanobacteriota</taxon>
        <taxon>Cyanophyceae</taxon>
        <taxon>Pleurocapsales</taxon>
        <taxon>Dermocarpellaceae</taxon>
        <taxon>Stanieria</taxon>
    </lineage>
</organism>
<feature type="domain" description="BPL/LPL catalytic" evidence="1">
    <location>
        <begin position="33"/>
        <end position="227"/>
    </location>
</feature>
<dbReference type="GO" id="GO:0016874">
    <property type="term" value="F:ligase activity"/>
    <property type="evidence" value="ECO:0007669"/>
    <property type="project" value="UniProtKB-KW"/>
</dbReference>
<dbReference type="PATRIC" id="fig|111780.3.peg.1615"/>
<dbReference type="PANTHER" id="PTHR43679:SF2">
    <property type="entry name" value="OCTANOYL-[GCVH]:PROTEIN N-OCTANOYLTRANSFERASE"/>
    <property type="match status" value="1"/>
</dbReference>
<dbReference type="OrthoDB" id="9774653at2"/>
<dbReference type="PROSITE" id="PS51733">
    <property type="entry name" value="BPL_LPL_CATALYTIC"/>
    <property type="match status" value="1"/>
</dbReference>
<protein>
    <submittedName>
        <fullName evidence="2">Biotin/lipoate A/B protein ligase</fullName>
    </submittedName>
</protein>
<dbReference type="eggNOG" id="COG0095">
    <property type="taxonomic scope" value="Bacteria"/>
</dbReference>
<proteinExistence type="predicted"/>
<gene>
    <name evidence="2" type="ordered locus">Sta7437_1550</name>
</gene>
<dbReference type="Gene3D" id="3.30.930.10">
    <property type="entry name" value="Bira Bifunctional Protein, Domain 2"/>
    <property type="match status" value="1"/>
</dbReference>
<keyword evidence="2" id="KW-0436">Ligase</keyword>
<evidence type="ECO:0000313" key="3">
    <source>
        <dbReference type="Proteomes" id="UP000010473"/>
    </source>
</evidence>
<dbReference type="PANTHER" id="PTHR43679">
    <property type="entry name" value="OCTANOYLTRANSFERASE LIPM-RELATED"/>
    <property type="match status" value="1"/>
</dbReference>
<dbReference type="InterPro" id="IPR004143">
    <property type="entry name" value="BPL_LPL_catalytic"/>
</dbReference>
<dbReference type="RefSeq" id="WP_015192788.1">
    <property type="nucleotide sequence ID" value="NC_019748.1"/>
</dbReference>
<sequence>MNEQVWRLLPLMSASGEVQMAIDLWLLQQHKQKQHPPTLRFYTWSEATISVGYHQKDYPSFWHELTWQGKPLQIVRRPTGGRAVLHQGDLTYAVIASFERGKRLEVYQQICQFLMTGWRSLGLHLSYGKDTSSYRDQDNCFATATSADLITATGAKVIGSAQLRQGKAILQHGSMAIATEPELYTQVFAQPAPQPIKNLLPNSVNFSTAKISEVLTKAASQCFKINLIEQPLSAAEWQDIFTNCPSLTY</sequence>
<dbReference type="InterPro" id="IPR050664">
    <property type="entry name" value="Octanoyltrans_LipM/LipL"/>
</dbReference>
<dbReference type="HOGENOM" id="CLU_022986_5_3_3"/>
<dbReference type="SUPFAM" id="SSF55681">
    <property type="entry name" value="Class II aaRS and biotin synthetases"/>
    <property type="match status" value="1"/>
</dbReference>
<dbReference type="EMBL" id="CP003653">
    <property type="protein sequence ID" value="AFZ35117.1"/>
    <property type="molecule type" value="Genomic_DNA"/>
</dbReference>
<evidence type="ECO:0000313" key="2">
    <source>
        <dbReference type="EMBL" id="AFZ35117.1"/>
    </source>
</evidence>
<keyword evidence="3" id="KW-1185">Reference proteome</keyword>